<feature type="coiled-coil region" evidence="5">
    <location>
        <begin position="512"/>
        <end position="632"/>
    </location>
</feature>
<evidence type="ECO:0000313" key="7">
    <source>
        <dbReference type="EMBL" id="KAK5614184.1"/>
    </source>
</evidence>
<name>A0AAV9RZE3_9TELE</name>
<dbReference type="PANTHER" id="PTHR20544">
    <property type="entry name" value="CENTROSOMAL PROTEIN CEP135"/>
    <property type="match status" value="1"/>
</dbReference>
<gene>
    <name evidence="7" type="ORF">CRENBAI_007842</name>
</gene>
<feature type="region of interest" description="Disordered" evidence="6">
    <location>
        <begin position="467"/>
        <end position="496"/>
    </location>
</feature>
<comment type="similarity">
    <text evidence="4">Belongs to the CEP135/TSGA10 family.</text>
</comment>
<reference evidence="7 8" key="1">
    <citation type="submission" date="2021-06" db="EMBL/GenBank/DDBJ databases">
        <authorList>
            <person name="Palmer J.M."/>
        </authorList>
    </citation>
    <scope>NUCLEOTIDE SEQUENCE [LARGE SCALE GENOMIC DNA]</scope>
    <source>
        <strain evidence="7 8">MEX-2019</strain>
        <tissue evidence="7">Muscle</tissue>
    </source>
</reference>
<comment type="caution">
    <text evidence="7">The sequence shown here is derived from an EMBL/GenBank/DDBJ whole genome shotgun (WGS) entry which is preliminary data.</text>
</comment>
<dbReference type="EMBL" id="JAHHUM010001170">
    <property type="protein sequence ID" value="KAK5614184.1"/>
    <property type="molecule type" value="Genomic_DNA"/>
</dbReference>
<sequence length="1161" mass="134244">MNSGAERKFVNLRKRLDQLGYRQPLGIESLPLVEKLFSDLIHTTESLRNAKLSAGKTEKESRNVDALLEPYRAENARVVKENNDLHLKLLKLRDEKDRVTRELKTHIKKLDHETSDLKFLNNQYVHKVRCLEKDSKAKAERIQQLQEKNMQAVVQTPGGKKRSIPFRRQRMQIDELIPPSSKSAYPVPLPDDPYIADLLQLADGRIHELQEDIIKLKLDLENAQDGIKHLSTQVEERNREIERLNHVLQGGRPHDVISLEAQNVSNEKLIAHLNLQIEYLQETNRTLEQTIEGLQQKKKDTSTEVADLSLKNLELCEELTHIDHLAKCMEMDKERMLENADMELQETKKEIERQQKIIKDLEEIITKTRREQSEGEYEKDRLRDQLVELKEQNEKMEGLVNFLEDEKTRLQDKVEKMTAADKELVLELEAMRAKHGVCGREHSPSRLDAFVKNLEEERDFYRHEAERYKGARGAGGPGLSPSRSPDRGRSLKGKGVKGSFPEAELLRVVRERDELKAALVNFEKHMEDIQNNVKALSNERDHFKALFKQAQDELKLARRADLSADVLRQQEEVRRAEVKLEQMTSERDSLMERLKVAQTSAHTDRQGEERRILDLENTVKSLERERLDLRSQVCLLKESKEAVEEELKARSTALVQNTEDVAQQRAEASALRLLQEQMGQSLSDAQRRLSVKMNELHVAHEQIEKLEERLGELSQQSSKHKEEVASLQKSISVLDREKDALQDEVDQKTEKLVALQNDQSQKEKTLEDVRLTVKNMDNSLAQLQGALKSREREISSLRRQLDPSLEELAALRRDKEVILRENRRLQDDLATMTRENQAVHLEMEEALHEKDELKLRVHSYISEVSRIEKLMATKEQENRDLLERFRMVHSGIQEREQKLHQAEGLNNSIRLELLSSDTERRQLRDTVGQKEREIQQHIQALQAYEVQVSSLARGMSRLEEELHKAQEEKAALLSDLASIRELCVKLDSAKDLTARQLTSKSMDLERVTGELEDVRSEVEVLKKQLASERLTARNLETLLSTNRQKEFQTHLTASERESELKVLQDRLTLADSKNAEHARDVSQLRGKVSQLQTEMDVLKRQLTTERFERERAVQEMRRQGLSFSSPLSLSGSSHHSSADRSILRSQHSTDKSTDKSVTFKD</sequence>
<dbReference type="AlphaFoldDB" id="A0AAV9RZE3"/>
<keyword evidence="8" id="KW-1185">Reference proteome</keyword>
<comment type="subcellular location">
    <subcellularLocation>
        <location evidence="1">Cytoplasm</location>
        <location evidence="1">Cytoskeleton</location>
        <location evidence="1">Microtubule organizing center</location>
        <location evidence="1">Centrosome</location>
        <location evidence="1">Centriole</location>
    </subcellularLocation>
</comment>
<dbReference type="InterPro" id="IPR051877">
    <property type="entry name" value="Centriole_BasalBody_StrucProt"/>
</dbReference>
<proteinExistence type="inferred from homology"/>
<dbReference type="CDD" id="cd22292">
    <property type="entry name" value="cc_Cep135_MBD"/>
    <property type="match status" value="1"/>
</dbReference>
<feature type="compositionally biased region" description="Basic and acidic residues" evidence="6">
    <location>
        <begin position="1136"/>
        <end position="1161"/>
    </location>
</feature>
<evidence type="ECO:0000256" key="3">
    <source>
        <dbReference type="ARBA" id="ARBA00023212"/>
    </source>
</evidence>
<dbReference type="GO" id="GO:0005814">
    <property type="term" value="C:centriole"/>
    <property type="evidence" value="ECO:0007669"/>
    <property type="project" value="UniProtKB-SubCell"/>
</dbReference>
<dbReference type="Gene3D" id="1.10.287.1490">
    <property type="match status" value="1"/>
</dbReference>
<feature type="coiled-coil region" evidence="5">
    <location>
        <begin position="1074"/>
        <end position="1101"/>
    </location>
</feature>
<feature type="coiled-coil region" evidence="5">
    <location>
        <begin position="199"/>
        <end position="423"/>
    </location>
</feature>
<evidence type="ECO:0000256" key="5">
    <source>
        <dbReference type="SAM" id="Coils"/>
    </source>
</evidence>
<evidence type="ECO:0000313" key="8">
    <source>
        <dbReference type="Proteomes" id="UP001311232"/>
    </source>
</evidence>
<accession>A0AAV9RZE3</accession>
<feature type="coiled-coil region" evidence="5">
    <location>
        <begin position="82"/>
        <end position="148"/>
    </location>
</feature>
<dbReference type="PANTHER" id="PTHR20544:SF1">
    <property type="entry name" value="CENTROSOMAL PROTEIN 135KDA"/>
    <property type="match status" value="1"/>
</dbReference>
<dbReference type="SUPFAM" id="SSF57997">
    <property type="entry name" value="Tropomyosin"/>
    <property type="match status" value="1"/>
</dbReference>
<organism evidence="7 8">
    <name type="scientific">Crenichthys baileyi</name>
    <name type="common">White River springfish</name>
    <dbReference type="NCBI Taxonomy" id="28760"/>
    <lineage>
        <taxon>Eukaryota</taxon>
        <taxon>Metazoa</taxon>
        <taxon>Chordata</taxon>
        <taxon>Craniata</taxon>
        <taxon>Vertebrata</taxon>
        <taxon>Euteleostomi</taxon>
        <taxon>Actinopterygii</taxon>
        <taxon>Neopterygii</taxon>
        <taxon>Teleostei</taxon>
        <taxon>Neoteleostei</taxon>
        <taxon>Acanthomorphata</taxon>
        <taxon>Ovalentaria</taxon>
        <taxon>Atherinomorphae</taxon>
        <taxon>Cyprinodontiformes</taxon>
        <taxon>Goodeidae</taxon>
        <taxon>Crenichthys</taxon>
    </lineage>
</organism>
<feature type="compositionally biased region" description="Low complexity" evidence="6">
    <location>
        <begin position="1120"/>
        <end position="1135"/>
    </location>
</feature>
<evidence type="ECO:0000256" key="4">
    <source>
        <dbReference type="ARBA" id="ARBA00038123"/>
    </source>
</evidence>
<dbReference type="Proteomes" id="UP001311232">
    <property type="component" value="Unassembled WGS sequence"/>
</dbReference>
<keyword evidence="5" id="KW-0175">Coiled coil</keyword>
<feature type="coiled-coil region" evidence="5">
    <location>
        <begin position="920"/>
        <end position="1038"/>
    </location>
</feature>
<evidence type="ECO:0000256" key="2">
    <source>
        <dbReference type="ARBA" id="ARBA00022490"/>
    </source>
</evidence>
<feature type="coiled-coil region" evidence="5">
    <location>
        <begin position="689"/>
        <end position="884"/>
    </location>
</feature>
<feature type="region of interest" description="Disordered" evidence="6">
    <location>
        <begin position="1111"/>
        <end position="1161"/>
    </location>
</feature>
<evidence type="ECO:0008006" key="9">
    <source>
        <dbReference type="Google" id="ProtNLM"/>
    </source>
</evidence>
<evidence type="ECO:0000256" key="1">
    <source>
        <dbReference type="ARBA" id="ARBA00004114"/>
    </source>
</evidence>
<protein>
    <recommendedName>
        <fullName evidence="9">Centrosomal protein of 135 kDa</fullName>
    </recommendedName>
</protein>
<evidence type="ECO:0000256" key="6">
    <source>
        <dbReference type="SAM" id="MobiDB-lite"/>
    </source>
</evidence>
<keyword evidence="3" id="KW-0206">Cytoskeleton</keyword>
<keyword evidence="2" id="KW-0963">Cytoplasm</keyword>